<dbReference type="SMART" id="SM00832">
    <property type="entry name" value="C8"/>
    <property type="match status" value="2"/>
</dbReference>
<keyword evidence="7 9" id="KW-1015">Disulfide bond</keyword>
<keyword evidence="5" id="KW-0677">Repeat</keyword>
<dbReference type="SUPFAM" id="SSF57196">
    <property type="entry name" value="EGF/Laminin"/>
    <property type="match status" value="1"/>
</dbReference>
<dbReference type="KEGG" id="tsr:106553142"/>
<dbReference type="InterPro" id="IPR036084">
    <property type="entry name" value="Ser_inhib-like_sf"/>
</dbReference>
<feature type="domain" description="EGF-like" evidence="12">
    <location>
        <begin position="652"/>
        <end position="688"/>
    </location>
</feature>
<sequence>MCGNFNNQTADDYLMSDGHLAVNDSQLGNSWKAPGDSDVGCQPDSRPDLNPSCSAQELERLSALCLEIMAPKYQACHALINPELFFHNCLYDMCQYQGLSSLLCDNLQAYVEACKSYGVTGISWRNSTFCPLPCPPHSHFSECASPCPATCSNLYAPASCQYPTPCVEGCTCDRGYVLSDLACVPMRECGCRDPQQEYHNSGDTWVTSGCQQRCKCLSGQIECQTFGCPTESQCTTSNQGLHYCRPISFHQCVISGDPHYRTFDNFVHHFQGRSTYTLTRTMGRVPDGLEGLSVDGRNHRRSIFHRFSFLREVYVEVLGFRVTLMQGRKMAVNGVRVTPPYSPTEGLQITQRGRRLIVETNFGFSVSYDGHNSAEIVLPSTYKERVGGLCGNYDGRRNNEYIKPDGTRARTLNAFGNSWQVSVKSKELDGGSWTLGRARARRQEPEEEEPESGFEMDCTPDQLAFVNGTRACGALSDPSGPFSACHARVSPGPFHESCVYDLCALFNDTELLCQALEAYAQLCREQEVDLGPWREKMGCSVECPAHTSYQPCMTACPTSCANLAAQSSCEAPCVEGCASNPGYVLSGLVSVPYGQCGCSSNGQYYQINETFVTEDCSKRCTCRATDLLECFPVGCGPGEICAVSDFIRGCFRDNACVSNPCQNEGKCQVTPEGFKCACVEGYIGPLCEDSPFESSTPAPPKTTTLSTTRTLPDVSQTTGSPPGPDLLTILLSVFIPLAVILLLTLIVLCVCRHRNHGYQMKLEEDHVSIISTTGFPGL</sequence>
<accession>A0A6I9YSX7</accession>
<dbReference type="Pfam" id="PF01826">
    <property type="entry name" value="TIL"/>
    <property type="match status" value="2"/>
</dbReference>
<feature type="compositionally biased region" description="Acidic residues" evidence="10">
    <location>
        <begin position="445"/>
        <end position="454"/>
    </location>
</feature>
<keyword evidence="4" id="KW-0732">Signal</keyword>
<evidence type="ECO:0000256" key="8">
    <source>
        <dbReference type="ARBA" id="ARBA00023180"/>
    </source>
</evidence>
<evidence type="ECO:0000256" key="2">
    <source>
        <dbReference type="ARBA" id="ARBA00022475"/>
    </source>
</evidence>
<keyword evidence="6 11" id="KW-0472">Membrane</keyword>
<dbReference type="FunFam" id="2.10.25.10:FF:000055">
    <property type="entry name" value="alpha-tectorin isoform X1"/>
    <property type="match status" value="2"/>
</dbReference>
<dbReference type="RefSeq" id="XP_013927059.1">
    <property type="nucleotide sequence ID" value="XM_014071584.1"/>
</dbReference>
<dbReference type="PROSITE" id="PS51233">
    <property type="entry name" value="VWFD"/>
    <property type="match status" value="2"/>
</dbReference>
<evidence type="ECO:0000256" key="10">
    <source>
        <dbReference type="SAM" id="MobiDB-lite"/>
    </source>
</evidence>
<dbReference type="InterPro" id="IPR002919">
    <property type="entry name" value="TIL_dom"/>
</dbReference>
<evidence type="ECO:0000313" key="14">
    <source>
        <dbReference type="Proteomes" id="UP000504617"/>
    </source>
</evidence>
<evidence type="ECO:0000256" key="1">
    <source>
        <dbReference type="ARBA" id="ARBA00004236"/>
    </source>
</evidence>
<dbReference type="PANTHER" id="PTHR46160">
    <property type="entry name" value="ALPHA-TECTORIN-RELATED"/>
    <property type="match status" value="1"/>
</dbReference>
<dbReference type="PROSITE" id="PS00022">
    <property type="entry name" value="EGF_1"/>
    <property type="match status" value="1"/>
</dbReference>
<name>A0A6I9YSX7_9SAUR</name>
<feature type="disulfide bond" evidence="9">
    <location>
        <begin position="678"/>
        <end position="687"/>
    </location>
</feature>
<dbReference type="CDD" id="cd00054">
    <property type="entry name" value="EGF_CA"/>
    <property type="match status" value="1"/>
</dbReference>
<keyword evidence="8" id="KW-0325">Glycoprotein</keyword>
<dbReference type="OrthoDB" id="5945029at2759"/>
<dbReference type="PANTHER" id="PTHR46160:SF8">
    <property type="entry name" value="VWFD DOMAIN-CONTAINING PROTEIN"/>
    <property type="match status" value="1"/>
</dbReference>
<keyword evidence="11" id="KW-1133">Transmembrane helix</keyword>
<evidence type="ECO:0000256" key="3">
    <source>
        <dbReference type="ARBA" id="ARBA00022536"/>
    </source>
</evidence>
<evidence type="ECO:0000256" key="11">
    <source>
        <dbReference type="SAM" id="Phobius"/>
    </source>
</evidence>
<dbReference type="Gene3D" id="2.10.25.10">
    <property type="entry name" value="Laminin"/>
    <property type="match status" value="3"/>
</dbReference>
<dbReference type="Pfam" id="PF08742">
    <property type="entry name" value="C8"/>
    <property type="match status" value="2"/>
</dbReference>
<feature type="region of interest" description="Disordered" evidence="10">
    <location>
        <begin position="435"/>
        <end position="455"/>
    </location>
</feature>
<dbReference type="SMART" id="SM00181">
    <property type="entry name" value="EGF"/>
    <property type="match status" value="2"/>
</dbReference>
<evidence type="ECO:0000313" key="15">
    <source>
        <dbReference type="RefSeq" id="XP_013927059.1"/>
    </source>
</evidence>
<feature type="domain" description="VWFD" evidence="13">
    <location>
        <begin position="1"/>
        <end position="42"/>
    </location>
</feature>
<reference evidence="15" key="1">
    <citation type="submission" date="2025-08" db="UniProtKB">
        <authorList>
            <consortium name="RefSeq"/>
        </authorList>
    </citation>
    <scope>IDENTIFICATION</scope>
</reference>
<dbReference type="Pfam" id="PF00008">
    <property type="entry name" value="EGF"/>
    <property type="match status" value="1"/>
</dbReference>
<comment type="caution">
    <text evidence="9">Lacks conserved residue(s) required for the propagation of feature annotation.</text>
</comment>
<protein>
    <submittedName>
        <fullName evidence="15">Zonadhesin-like</fullName>
    </submittedName>
</protein>
<evidence type="ECO:0000256" key="5">
    <source>
        <dbReference type="ARBA" id="ARBA00022737"/>
    </source>
</evidence>
<feature type="transmembrane region" description="Helical" evidence="11">
    <location>
        <begin position="726"/>
        <end position="751"/>
    </location>
</feature>
<dbReference type="GeneID" id="106553142"/>
<proteinExistence type="predicted"/>
<evidence type="ECO:0000256" key="6">
    <source>
        <dbReference type="ARBA" id="ARBA00023136"/>
    </source>
</evidence>
<feature type="region of interest" description="Disordered" evidence="10">
    <location>
        <begin position="692"/>
        <end position="720"/>
    </location>
</feature>
<comment type="subcellular location">
    <subcellularLocation>
        <location evidence="1">Cell membrane</location>
    </subcellularLocation>
</comment>
<dbReference type="CDD" id="cd19941">
    <property type="entry name" value="TIL"/>
    <property type="match status" value="2"/>
</dbReference>
<gene>
    <name evidence="15" type="primary">LOC106553142</name>
</gene>
<keyword evidence="2" id="KW-1003">Cell membrane</keyword>
<dbReference type="Pfam" id="PF00094">
    <property type="entry name" value="VWD"/>
    <property type="match status" value="1"/>
</dbReference>
<organism evidence="14 15">
    <name type="scientific">Thamnophis sirtalis</name>
    <dbReference type="NCBI Taxonomy" id="35019"/>
    <lineage>
        <taxon>Eukaryota</taxon>
        <taxon>Metazoa</taxon>
        <taxon>Chordata</taxon>
        <taxon>Craniata</taxon>
        <taxon>Vertebrata</taxon>
        <taxon>Euteleostomi</taxon>
        <taxon>Lepidosauria</taxon>
        <taxon>Squamata</taxon>
        <taxon>Bifurcata</taxon>
        <taxon>Unidentata</taxon>
        <taxon>Episquamata</taxon>
        <taxon>Toxicofera</taxon>
        <taxon>Serpentes</taxon>
        <taxon>Colubroidea</taxon>
        <taxon>Colubridae</taxon>
        <taxon>Natricinae</taxon>
        <taxon>Thamnophis</taxon>
    </lineage>
</organism>
<dbReference type="PROSITE" id="PS01186">
    <property type="entry name" value="EGF_2"/>
    <property type="match status" value="1"/>
</dbReference>
<dbReference type="Proteomes" id="UP000504617">
    <property type="component" value="Unplaced"/>
</dbReference>
<dbReference type="SMART" id="SM00215">
    <property type="entry name" value="VWC_out"/>
    <property type="match status" value="1"/>
</dbReference>
<dbReference type="AlphaFoldDB" id="A0A6I9YSX7"/>
<keyword evidence="3 9" id="KW-0245">EGF-like domain</keyword>
<dbReference type="SUPFAM" id="SSF57567">
    <property type="entry name" value="Serine protease inhibitors"/>
    <property type="match status" value="2"/>
</dbReference>
<dbReference type="FunFam" id="2.10.25.10:FF:000095">
    <property type="entry name" value="Notch, isoform B"/>
    <property type="match status" value="1"/>
</dbReference>
<evidence type="ECO:0000256" key="7">
    <source>
        <dbReference type="ARBA" id="ARBA00023157"/>
    </source>
</evidence>
<dbReference type="InterPro" id="IPR014853">
    <property type="entry name" value="VWF/SSPO/ZAN-like_Cys-rich_dom"/>
</dbReference>
<feature type="domain" description="VWFD" evidence="13">
    <location>
        <begin position="250"/>
        <end position="427"/>
    </location>
</feature>
<evidence type="ECO:0000259" key="12">
    <source>
        <dbReference type="PROSITE" id="PS50026"/>
    </source>
</evidence>
<dbReference type="PROSITE" id="PS50026">
    <property type="entry name" value="EGF_3"/>
    <property type="match status" value="1"/>
</dbReference>
<evidence type="ECO:0000256" key="9">
    <source>
        <dbReference type="PROSITE-ProRule" id="PRU00076"/>
    </source>
</evidence>
<dbReference type="SMART" id="SM00216">
    <property type="entry name" value="VWD"/>
    <property type="match status" value="1"/>
</dbReference>
<dbReference type="InterPro" id="IPR001846">
    <property type="entry name" value="VWF_type-D"/>
</dbReference>
<keyword evidence="11" id="KW-0812">Transmembrane</keyword>
<dbReference type="InterPro" id="IPR001007">
    <property type="entry name" value="VWF_dom"/>
</dbReference>
<dbReference type="Pfam" id="PF12714">
    <property type="entry name" value="TILa"/>
    <property type="match status" value="2"/>
</dbReference>
<keyword evidence="14" id="KW-1185">Reference proteome</keyword>
<dbReference type="InterPro" id="IPR000742">
    <property type="entry name" value="EGF"/>
</dbReference>
<dbReference type="InterPro" id="IPR025615">
    <property type="entry name" value="TILa_dom"/>
</dbReference>
<evidence type="ECO:0000256" key="4">
    <source>
        <dbReference type="ARBA" id="ARBA00022729"/>
    </source>
</evidence>
<feature type="compositionally biased region" description="Low complexity" evidence="10">
    <location>
        <begin position="701"/>
        <end position="712"/>
    </location>
</feature>
<dbReference type="GO" id="GO:0005886">
    <property type="term" value="C:plasma membrane"/>
    <property type="evidence" value="ECO:0007669"/>
    <property type="project" value="UniProtKB-SubCell"/>
</dbReference>
<dbReference type="InterPro" id="IPR052749">
    <property type="entry name" value="Alpha-tectorin"/>
</dbReference>
<evidence type="ECO:0000259" key="13">
    <source>
        <dbReference type="PROSITE" id="PS51233"/>
    </source>
</evidence>